<dbReference type="EMBL" id="HBUE01166748">
    <property type="protein sequence ID" value="CAG6512972.1"/>
    <property type="molecule type" value="Transcribed_RNA"/>
</dbReference>
<proteinExistence type="predicted"/>
<keyword evidence="1" id="KW-1133">Transmembrane helix</keyword>
<feature type="transmembrane region" description="Helical" evidence="1">
    <location>
        <begin position="170"/>
        <end position="189"/>
    </location>
</feature>
<name>A0A8D8DHQ6_CULPI</name>
<dbReference type="EMBL" id="HBUE01272064">
    <property type="protein sequence ID" value="CAG6564433.1"/>
    <property type="molecule type" value="Transcribed_RNA"/>
</dbReference>
<dbReference type="EMBL" id="HBUE01272065">
    <property type="protein sequence ID" value="CAG6564435.1"/>
    <property type="molecule type" value="Transcribed_RNA"/>
</dbReference>
<protein>
    <submittedName>
        <fullName evidence="2">(northern house mosquito) hypothetical protein</fullName>
    </submittedName>
</protein>
<keyword evidence="1" id="KW-0472">Membrane</keyword>
<keyword evidence="1" id="KW-0812">Transmembrane</keyword>
<sequence>MVTSTICFPRHLIWNPFLHAGTGFVDIRLEGPNNVQLAVVQITFPFLLPFPSPTFPCTLHLFLLHALFSFFHLSKLVLVPFRDVNVVKSFGFVKNLVIRVFVSCRSSRSKRGDFCLLTVYYVCVFVQSRVCVVFRVCFVSVKLCITVCAVCLVGKCICFSLQIFVFGCKVSFVLLFVFLLTKVSILVNLRTFHY</sequence>
<evidence type="ECO:0000256" key="1">
    <source>
        <dbReference type="SAM" id="Phobius"/>
    </source>
</evidence>
<dbReference type="EMBL" id="HBUE01272063">
    <property type="protein sequence ID" value="CAG6564431.1"/>
    <property type="molecule type" value="Transcribed_RNA"/>
</dbReference>
<dbReference type="AlphaFoldDB" id="A0A8D8DHQ6"/>
<dbReference type="EMBL" id="HBUE01166744">
    <property type="protein sequence ID" value="CAG6512964.1"/>
    <property type="molecule type" value="Transcribed_RNA"/>
</dbReference>
<organism evidence="2">
    <name type="scientific">Culex pipiens</name>
    <name type="common">House mosquito</name>
    <dbReference type="NCBI Taxonomy" id="7175"/>
    <lineage>
        <taxon>Eukaryota</taxon>
        <taxon>Metazoa</taxon>
        <taxon>Ecdysozoa</taxon>
        <taxon>Arthropoda</taxon>
        <taxon>Hexapoda</taxon>
        <taxon>Insecta</taxon>
        <taxon>Pterygota</taxon>
        <taxon>Neoptera</taxon>
        <taxon>Endopterygota</taxon>
        <taxon>Diptera</taxon>
        <taxon>Nematocera</taxon>
        <taxon>Culicoidea</taxon>
        <taxon>Culicidae</taxon>
        <taxon>Culicinae</taxon>
        <taxon>Culicini</taxon>
        <taxon>Culex</taxon>
        <taxon>Culex</taxon>
    </lineage>
</organism>
<dbReference type="EMBL" id="HBUE01166745">
    <property type="protein sequence ID" value="CAG6512966.1"/>
    <property type="molecule type" value="Transcribed_RNA"/>
</dbReference>
<feature type="transmembrane region" description="Helical" evidence="1">
    <location>
        <begin position="53"/>
        <end position="73"/>
    </location>
</feature>
<evidence type="ECO:0000313" key="2">
    <source>
        <dbReference type="EMBL" id="CAG6512964.1"/>
    </source>
</evidence>
<accession>A0A8D8DHQ6</accession>
<feature type="transmembrane region" description="Helical" evidence="1">
    <location>
        <begin position="143"/>
        <end position="164"/>
    </location>
</feature>
<dbReference type="EMBL" id="HBUE01272067">
    <property type="protein sequence ID" value="CAG6564439.1"/>
    <property type="molecule type" value="Transcribed_RNA"/>
</dbReference>
<dbReference type="EMBL" id="HBUE01166746">
    <property type="protein sequence ID" value="CAG6512968.1"/>
    <property type="molecule type" value="Transcribed_RNA"/>
</dbReference>
<reference evidence="2" key="1">
    <citation type="submission" date="2021-05" db="EMBL/GenBank/DDBJ databases">
        <authorList>
            <person name="Alioto T."/>
            <person name="Alioto T."/>
            <person name="Gomez Garrido J."/>
        </authorList>
    </citation>
    <scope>NUCLEOTIDE SEQUENCE</scope>
</reference>